<dbReference type="EMBL" id="JAQGDS010000003">
    <property type="protein sequence ID" value="KAJ6262497.1"/>
    <property type="molecule type" value="Genomic_DNA"/>
</dbReference>
<gene>
    <name evidence="8" type="ORF">Dda_3307</name>
</gene>
<evidence type="ECO:0000259" key="7">
    <source>
        <dbReference type="Pfam" id="PF01103"/>
    </source>
</evidence>
<dbReference type="Pfam" id="PF01103">
    <property type="entry name" value="Omp85"/>
    <property type="match status" value="1"/>
</dbReference>
<dbReference type="AlphaFoldDB" id="A0AAD6J5L7"/>
<reference evidence="8" key="1">
    <citation type="submission" date="2023-01" db="EMBL/GenBank/DDBJ databases">
        <title>The chitinases involved in constricting ring structure development in the nematode-trapping fungus Drechslerella dactyloides.</title>
        <authorList>
            <person name="Wang R."/>
            <person name="Zhang L."/>
            <person name="Tang P."/>
            <person name="Li S."/>
            <person name="Liang L."/>
        </authorList>
    </citation>
    <scope>NUCLEOTIDE SEQUENCE</scope>
    <source>
        <strain evidence="8">YMF1.00031</strain>
    </source>
</reference>
<feature type="compositionally biased region" description="Basic and acidic residues" evidence="6">
    <location>
        <begin position="633"/>
        <end position="654"/>
    </location>
</feature>
<comment type="caution">
    <text evidence="8">The sequence shown here is derived from an EMBL/GenBank/DDBJ whole genome shotgun (WGS) entry which is preliminary data.</text>
</comment>
<dbReference type="GO" id="GO:0045040">
    <property type="term" value="P:protein insertion into mitochondrial outer membrane"/>
    <property type="evidence" value="ECO:0007669"/>
    <property type="project" value="TreeGrafter"/>
</dbReference>
<name>A0AAD6J5L7_DREDA</name>
<evidence type="ECO:0000256" key="3">
    <source>
        <dbReference type="ARBA" id="ARBA00022452"/>
    </source>
</evidence>
<keyword evidence="5" id="KW-0472">Membrane</keyword>
<feature type="region of interest" description="Disordered" evidence="6">
    <location>
        <begin position="539"/>
        <end position="594"/>
    </location>
</feature>
<dbReference type="PANTHER" id="PTHR12815">
    <property type="entry name" value="SORTING AND ASSEMBLY MACHINERY SAMM50 PROTEIN FAMILY MEMBER"/>
    <property type="match status" value="1"/>
</dbReference>
<feature type="compositionally biased region" description="Basic and acidic residues" evidence="6">
    <location>
        <begin position="674"/>
        <end position="683"/>
    </location>
</feature>
<dbReference type="Proteomes" id="UP001221413">
    <property type="component" value="Unassembled WGS sequence"/>
</dbReference>
<dbReference type="InterPro" id="IPR039910">
    <property type="entry name" value="D15-like"/>
</dbReference>
<dbReference type="InterPro" id="IPR000184">
    <property type="entry name" value="Bac_surfAg_D15"/>
</dbReference>
<dbReference type="PANTHER" id="PTHR12815:SF18">
    <property type="entry name" value="SORTING AND ASSEMBLY MACHINERY COMPONENT 50 HOMOLOG"/>
    <property type="match status" value="1"/>
</dbReference>
<dbReference type="GO" id="GO:0005741">
    <property type="term" value="C:mitochondrial outer membrane"/>
    <property type="evidence" value="ECO:0007669"/>
    <property type="project" value="UniProtKB-SubCell"/>
</dbReference>
<organism evidence="8 9">
    <name type="scientific">Drechslerella dactyloides</name>
    <name type="common">Nematode-trapping fungus</name>
    <name type="synonym">Arthrobotrys dactyloides</name>
    <dbReference type="NCBI Taxonomy" id="74499"/>
    <lineage>
        <taxon>Eukaryota</taxon>
        <taxon>Fungi</taxon>
        <taxon>Dikarya</taxon>
        <taxon>Ascomycota</taxon>
        <taxon>Pezizomycotina</taxon>
        <taxon>Orbiliomycetes</taxon>
        <taxon>Orbiliales</taxon>
        <taxon>Orbiliaceae</taxon>
        <taxon>Drechslerella</taxon>
    </lineage>
</organism>
<evidence type="ECO:0000256" key="6">
    <source>
        <dbReference type="SAM" id="MobiDB-lite"/>
    </source>
</evidence>
<keyword evidence="3" id="KW-1134">Transmembrane beta strand</keyword>
<feature type="compositionally biased region" description="Polar residues" evidence="6">
    <location>
        <begin position="655"/>
        <end position="673"/>
    </location>
</feature>
<sequence>MAVGENEDVFDILKDAASPAAVAAQQAAQKAREEEIALKAQQRAAETIQEHSSQPVYFDSITISGAGRTRRSFLEKVVKPSLDRSDRGELTLRDALAELNRTIGSLRYFDIFHPNTPFYLDTPPSYTFDPSKPNDPIPLTATINVKERSRVLLKTGTDLGNTEGSAYGQATLRNVFGGAESLHATASAGTRTRSAYDATFTTPINASPLASFELKALSAARDNSHSSHTELSKGIIGTVRWATPAYRLNQSISYEGLWRTITSLHEDASPSVRRDAGDSVKSALTHIIARDTRDSPILPSTGTLLRLRNSIAGYGPLRGTVAHLRSELETGLAFPLFKGVSVTSSFRGGVLYPLALSGETGPKPSSIADRFHIGGSNDVRGFQTGGLGPHSGKDSLGGDAYVAGSVGMLFPFPRASADSGLRFQAFVNGGRLLALQRPPGAENAGVGDGMRYTVSKLLSEAPSLAAGFGIVYGHPVARFELNFCLPLAMRGAYGEEGAERARKGLQFGVGIEFLSTAGRALSNFDAAESSLRMQARVMTDDSHPNGGVRIDADEFSDADAPNGGATANSLLAPSSVGANGGVSPPGSIGRSAGKSGRVIEKLMAENDRLRRELKSETAKVGITSLLHIRADHSQHAAAMREEEQRRAEAARSSRDSLQSINENLVHQTNIDKTSLSRKDRKIEELRSEREDNLKRRQDAETNLRKYAAEQDQKVADLAKDLSTEQAEKERYARQYDVLMASWKHLEDRYQTSVNRLKKRIEEIAAEEKRNRTAVAKLEITIEQQRQEIEKMGTARRKIEQAYNDRIAHTEEELRKVRELTQGEHGEVADKLKEATDAANQLKHILAVQKAIRNIPHDWDGKT</sequence>
<evidence type="ECO:0000256" key="5">
    <source>
        <dbReference type="ARBA" id="ARBA00023136"/>
    </source>
</evidence>
<keyword evidence="9" id="KW-1185">Reference proteome</keyword>
<comment type="subcellular location">
    <subcellularLocation>
        <location evidence="1">Mitochondrion outer membrane</location>
        <topology evidence="1">Multi-pass membrane protein</topology>
    </subcellularLocation>
</comment>
<keyword evidence="4" id="KW-0812">Transmembrane</keyword>
<feature type="region of interest" description="Disordered" evidence="6">
    <location>
        <begin position="633"/>
        <end position="683"/>
    </location>
</feature>
<comment type="similarity">
    <text evidence="2">Belongs to the SAM50/omp85 family.</text>
</comment>
<proteinExistence type="inferred from homology"/>
<dbReference type="Gene3D" id="2.40.160.50">
    <property type="entry name" value="membrane protein fhac: a member of the omp85/tpsb transporter family"/>
    <property type="match status" value="1"/>
</dbReference>
<accession>A0AAD6J5L7</accession>
<protein>
    <recommendedName>
        <fullName evidence="7">Bacterial surface antigen (D15) domain-containing protein</fullName>
    </recommendedName>
</protein>
<evidence type="ECO:0000256" key="2">
    <source>
        <dbReference type="ARBA" id="ARBA00010913"/>
    </source>
</evidence>
<evidence type="ECO:0000313" key="9">
    <source>
        <dbReference type="Proteomes" id="UP001221413"/>
    </source>
</evidence>
<evidence type="ECO:0000256" key="1">
    <source>
        <dbReference type="ARBA" id="ARBA00004374"/>
    </source>
</evidence>
<feature type="domain" description="Bacterial surface antigen (D15)" evidence="7">
    <location>
        <begin position="174"/>
        <end position="513"/>
    </location>
</feature>
<evidence type="ECO:0000313" key="8">
    <source>
        <dbReference type="EMBL" id="KAJ6262497.1"/>
    </source>
</evidence>
<evidence type="ECO:0000256" key="4">
    <source>
        <dbReference type="ARBA" id="ARBA00022692"/>
    </source>
</evidence>